<keyword evidence="5" id="KW-0812">Transmembrane</keyword>
<comment type="catalytic activity">
    <reaction evidence="1">
        <text>ATP + protein L-histidine = ADP + protein N-phospho-L-histidine.</text>
        <dbReference type="EC" id="2.7.13.3"/>
    </reaction>
</comment>
<dbReference type="InterPro" id="IPR003661">
    <property type="entry name" value="HisK_dim/P_dom"/>
</dbReference>
<dbReference type="InterPro" id="IPR003594">
    <property type="entry name" value="HATPase_dom"/>
</dbReference>
<dbReference type="PANTHER" id="PTHR43547:SF2">
    <property type="entry name" value="HYBRID SIGNAL TRANSDUCTION HISTIDINE KINASE C"/>
    <property type="match status" value="1"/>
</dbReference>
<dbReference type="SUPFAM" id="SSF47384">
    <property type="entry name" value="Homodimeric domain of signal transducing histidine kinase"/>
    <property type="match status" value="1"/>
</dbReference>
<feature type="transmembrane region" description="Helical" evidence="5">
    <location>
        <begin position="46"/>
        <end position="63"/>
    </location>
</feature>
<feature type="domain" description="Histidine kinase" evidence="6">
    <location>
        <begin position="189"/>
        <end position="408"/>
    </location>
</feature>
<dbReference type="SMART" id="SM00387">
    <property type="entry name" value="HATPase_c"/>
    <property type="match status" value="1"/>
</dbReference>
<feature type="transmembrane region" description="Helical" evidence="5">
    <location>
        <begin position="75"/>
        <end position="95"/>
    </location>
</feature>
<evidence type="ECO:0000259" key="7">
    <source>
        <dbReference type="PROSITE" id="PS50110"/>
    </source>
</evidence>
<sequence length="675" mass="78219">MSIKNRINNVYRYFEPNLIIIGYLGSIGFPLYFFVWHYLFPQPYENFLLRLFCGTLFIPFILKDHLPYWFLRYKAIHFIATITIGLPFFFSYMLIMNDWSIPWIMSFMAALFLSILLIYDAYIISAISIIGITLGALFSYGFHPINSDNFHWGYIAVISFSYVTGIASHYRNHIHYEDQLLFARSFSAGIAHEMRNPFSSLYSSMELMLDILRQKSDNKESNVNGLESIIRNNMTVINNSNETINLLLSSINEHAISKSTFQEYSIVNIIKSSVESFGYQSSKDRNLVSVNFNKDTNYFGSDILFRYVIFNIMKNAFYYKEKNNFNININVDINTNNNVIKIRDTGIGIPKNNLDAIFDDFFTHGKKNSSGLGLPFCKKVITAFGGVISCQSKLGEWTEFTILLPKIDSKSVNKLKYELMSKKRLLYIGDNNSDVFELQKNSFSHGYNFNTISPFKLIDMHLDQVDMIIVNLDSYSEHNYYFSKLQDKLALLTTKVLYLYRTPKAINLILNEKINYKLVNASKIENNFTDHICRFFFIHFNNQKNTPRSKTDTKSILLVDDNMSLRMYTGILLQRSGFHVIHAENGVNALKNLELNQVDLIMMDLEMPLMGGFEATKQIRSNKRYELHKNTPIICFSASLDEKQQQDLSKVGMNGFIFKPATKEQIFSSIERFIN</sequence>
<dbReference type="PANTHER" id="PTHR43547">
    <property type="entry name" value="TWO-COMPONENT HISTIDINE KINASE"/>
    <property type="match status" value="1"/>
</dbReference>
<dbReference type="GO" id="GO:0000155">
    <property type="term" value="F:phosphorelay sensor kinase activity"/>
    <property type="evidence" value="ECO:0007669"/>
    <property type="project" value="InterPro"/>
</dbReference>
<dbReference type="Proteomes" id="UP000001603">
    <property type="component" value="Unassembled WGS sequence"/>
</dbReference>
<keyword evidence="8" id="KW-0418">Kinase</keyword>
<dbReference type="InterPro" id="IPR001789">
    <property type="entry name" value="Sig_transdc_resp-reg_receiver"/>
</dbReference>
<dbReference type="CDD" id="cd00082">
    <property type="entry name" value="HisKA"/>
    <property type="match status" value="1"/>
</dbReference>
<evidence type="ECO:0000313" key="8">
    <source>
        <dbReference type="EMBL" id="EAS65891.1"/>
    </source>
</evidence>
<dbReference type="InterPro" id="IPR036097">
    <property type="entry name" value="HisK_dim/P_sf"/>
</dbReference>
<dbReference type="InterPro" id="IPR004358">
    <property type="entry name" value="Sig_transdc_His_kin-like_C"/>
</dbReference>
<proteinExistence type="predicted"/>
<evidence type="ECO:0000256" key="2">
    <source>
        <dbReference type="ARBA" id="ARBA00012438"/>
    </source>
</evidence>
<dbReference type="CDD" id="cd17546">
    <property type="entry name" value="REC_hyHK_CKI1_RcsC-like"/>
    <property type="match status" value="1"/>
</dbReference>
<protein>
    <recommendedName>
        <fullName evidence="2">histidine kinase</fullName>
        <ecNumber evidence="2">2.7.13.3</ecNumber>
    </recommendedName>
</protein>
<dbReference type="EMBL" id="AAOJ01000001">
    <property type="protein sequence ID" value="EAS65891.1"/>
    <property type="molecule type" value="Genomic_DNA"/>
</dbReference>
<dbReference type="RefSeq" id="WP_005364885.1">
    <property type="nucleotide sequence ID" value="NZ_CH902599.1"/>
</dbReference>
<name>Q1ZW19_PHOAS</name>
<feature type="transmembrane region" description="Helical" evidence="5">
    <location>
        <begin position="20"/>
        <end position="40"/>
    </location>
</feature>
<dbReference type="PROSITE" id="PS50109">
    <property type="entry name" value="HIS_KIN"/>
    <property type="match status" value="1"/>
</dbReference>
<dbReference type="InterPro" id="IPR036890">
    <property type="entry name" value="HATPase_C_sf"/>
</dbReference>
<evidence type="ECO:0000313" key="9">
    <source>
        <dbReference type="Proteomes" id="UP000001603"/>
    </source>
</evidence>
<dbReference type="Pfam" id="PF00072">
    <property type="entry name" value="Response_reg"/>
    <property type="match status" value="1"/>
</dbReference>
<keyword evidence="5" id="KW-1133">Transmembrane helix</keyword>
<keyword evidence="3 4" id="KW-0597">Phosphoprotein</keyword>
<dbReference type="EC" id="2.7.13.3" evidence="2"/>
<feature type="transmembrane region" description="Helical" evidence="5">
    <location>
        <begin position="101"/>
        <end position="119"/>
    </location>
</feature>
<keyword evidence="5" id="KW-0472">Membrane</keyword>
<dbReference type="InterPro" id="IPR011006">
    <property type="entry name" value="CheY-like_superfamily"/>
</dbReference>
<dbReference type="PRINTS" id="PR00344">
    <property type="entry name" value="BCTRLSENSOR"/>
</dbReference>
<dbReference type="SUPFAM" id="SSF52172">
    <property type="entry name" value="CheY-like"/>
    <property type="match status" value="1"/>
</dbReference>
<dbReference type="eggNOG" id="COG2205">
    <property type="taxonomic scope" value="Bacteria"/>
</dbReference>
<feature type="modified residue" description="4-aspartylphosphate" evidence="4">
    <location>
        <position position="604"/>
    </location>
</feature>
<evidence type="ECO:0000256" key="4">
    <source>
        <dbReference type="PROSITE-ProRule" id="PRU00169"/>
    </source>
</evidence>
<dbReference type="Gene3D" id="3.40.50.2300">
    <property type="match status" value="1"/>
</dbReference>
<accession>Q1ZW19</accession>
<evidence type="ECO:0000256" key="3">
    <source>
        <dbReference type="ARBA" id="ARBA00022553"/>
    </source>
</evidence>
<gene>
    <name evidence="8" type="ORF">VAS14_11279</name>
</gene>
<dbReference type="Gene3D" id="3.30.565.10">
    <property type="entry name" value="Histidine kinase-like ATPase, C-terminal domain"/>
    <property type="match status" value="1"/>
</dbReference>
<reference evidence="8 9" key="1">
    <citation type="journal article" date="2009" name="Proc. Natl. Acad. Sci. U.S.A.">
        <title>The genomic basis of trophic strategy in marine bacteria.</title>
        <authorList>
            <person name="Lauro F.M."/>
            <person name="McDougald D."/>
            <person name="Thomas T."/>
            <person name="Williams T.J."/>
            <person name="Egan S."/>
            <person name="Rice S."/>
            <person name="DeMaere M.Z."/>
            <person name="Ting L."/>
            <person name="Ertan H."/>
            <person name="Johnson J."/>
            <person name="Ferriera S."/>
            <person name="Lapidus A."/>
            <person name="Anderson I."/>
            <person name="Kyrpides N."/>
            <person name="Munk A.C."/>
            <person name="Detter C."/>
            <person name="Han C.S."/>
            <person name="Brown M.V."/>
            <person name="Robb F.T."/>
            <person name="Kjelleberg S."/>
            <person name="Cavicchioli R."/>
        </authorList>
    </citation>
    <scope>NUCLEOTIDE SEQUENCE [LARGE SCALE GENOMIC DNA]</scope>
    <source>
        <strain evidence="8 9">S14</strain>
    </source>
</reference>
<organism evidence="8 9">
    <name type="scientific">Photobacterium angustum (strain S14 / CCUG 15956)</name>
    <name type="common">Vibrio sp. (strain S14 / CCUG 15956)</name>
    <dbReference type="NCBI Taxonomy" id="314292"/>
    <lineage>
        <taxon>Bacteria</taxon>
        <taxon>Pseudomonadati</taxon>
        <taxon>Pseudomonadota</taxon>
        <taxon>Gammaproteobacteria</taxon>
        <taxon>Vibrionales</taxon>
        <taxon>Vibrionaceae</taxon>
        <taxon>Photobacterium</taxon>
    </lineage>
</organism>
<evidence type="ECO:0000259" key="6">
    <source>
        <dbReference type="PROSITE" id="PS50109"/>
    </source>
</evidence>
<dbReference type="SUPFAM" id="SSF55874">
    <property type="entry name" value="ATPase domain of HSP90 chaperone/DNA topoisomerase II/histidine kinase"/>
    <property type="match status" value="1"/>
</dbReference>
<dbReference type="SMART" id="SM00448">
    <property type="entry name" value="REC"/>
    <property type="match status" value="1"/>
</dbReference>
<dbReference type="Gene3D" id="1.10.287.130">
    <property type="match status" value="1"/>
</dbReference>
<evidence type="ECO:0000256" key="5">
    <source>
        <dbReference type="SAM" id="Phobius"/>
    </source>
</evidence>
<dbReference type="PROSITE" id="PS50110">
    <property type="entry name" value="RESPONSE_REGULATORY"/>
    <property type="match status" value="1"/>
</dbReference>
<dbReference type="eggNOG" id="COG0784">
    <property type="taxonomic scope" value="Bacteria"/>
</dbReference>
<feature type="transmembrane region" description="Helical" evidence="5">
    <location>
        <begin position="126"/>
        <end position="145"/>
    </location>
</feature>
<dbReference type="InterPro" id="IPR005467">
    <property type="entry name" value="His_kinase_dom"/>
</dbReference>
<evidence type="ECO:0000256" key="1">
    <source>
        <dbReference type="ARBA" id="ARBA00000085"/>
    </source>
</evidence>
<keyword evidence="8" id="KW-0808">Transferase</keyword>
<dbReference type="Pfam" id="PF02518">
    <property type="entry name" value="HATPase_c"/>
    <property type="match status" value="1"/>
</dbReference>
<dbReference type="AlphaFoldDB" id="Q1ZW19"/>
<dbReference type="OrthoDB" id="8573961at2"/>
<feature type="domain" description="Response regulatory" evidence="7">
    <location>
        <begin position="555"/>
        <end position="674"/>
    </location>
</feature>
<dbReference type="HOGENOM" id="CLU_000445_104_18_6"/>
<comment type="caution">
    <text evidence="8">The sequence shown here is derived from an EMBL/GenBank/DDBJ whole genome shotgun (WGS) entry which is preliminary data.</text>
</comment>